<dbReference type="AlphaFoldDB" id="A0A402B5S9"/>
<comment type="caution">
    <text evidence="3">The sequence shown here is derived from an EMBL/GenBank/DDBJ whole genome shotgun (WGS) entry which is preliminary data.</text>
</comment>
<organism evidence="3 4">
    <name type="scientific">Dictyobacter alpinus</name>
    <dbReference type="NCBI Taxonomy" id="2014873"/>
    <lineage>
        <taxon>Bacteria</taxon>
        <taxon>Bacillati</taxon>
        <taxon>Chloroflexota</taxon>
        <taxon>Ktedonobacteria</taxon>
        <taxon>Ktedonobacterales</taxon>
        <taxon>Dictyobacteraceae</taxon>
        <taxon>Dictyobacter</taxon>
    </lineage>
</organism>
<proteinExistence type="predicted"/>
<feature type="domain" description="AB hydrolase-1" evidence="2">
    <location>
        <begin position="29"/>
        <end position="276"/>
    </location>
</feature>
<keyword evidence="1 3" id="KW-0378">Hydrolase</keyword>
<dbReference type="EMBL" id="BIFT01000001">
    <property type="protein sequence ID" value="GCE26706.1"/>
    <property type="molecule type" value="Genomic_DNA"/>
</dbReference>
<dbReference type="Proteomes" id="UP000287171">
    <property type="component" value="Unassembled WGS sequence"/>
</dbReference>
<gene>
    <name evidence="3" type="ORF">KDA_21900</name>
</gene>
<accession>A0A402B5S9</accession>
<keyword evidence="4" id="KW-1185">Reference proteome</keyword>
<dbReference type="PRINTS" id="PR00412">
    <property type="entry name" value="EPOXHYDRLASE"/>
</dbReference>
<evidence type="ECO:0000313" key="3">
    <source>
        <dbReference type="EMBL" id="GCE26706.1"/>
    </source>
</evidence>
<evidence type="ECO:0000256" key="1">
    <source>
        <dbReference type="ARBA" id="ARBA00022801"/>
    </source>
</evidence>
<reference evidence="4" key="1">
    <citation type="submission" date="2018-12" db="EMBL/GenBank/DDBJ databases">
        <title>Tengunoibacter tsumagoiensis gen. nov., sp. nov., Dictyobacter kobayashii sp. nov., D. alpinus sp. nov., and D. joshuensis sp. nov. and description of Dictyobacteraceae fam. nov. within the order Ktedonobacterales isolated from Tengu-no-mugimeshi.</title>
        <authorList>
            <person name="Wang C.M."/>
            <person name="Zheng Y."/>
            <person name="Sakai Y."/>
            <person name="Toyoda A."/>
            <person name="Minakuchi Y."/>
            <person name="Abe K."/>
            <person name="Yokota A."/>
            <person name="Yabe S."/>
        </authorList>
    </citation>
    <scope>NUCLEOTIDE SEQUENCE [LARGE SCALE GENOMIC DNA]</scope>
    <source>
        <strain evidence="4">Uno16</strain>
    </source>
</reference>
<dbReference type="RefSeq" id="WP_126627126.1">
    <property type="nucleotide sequence ID" value="NZ_BIFT01000001.1"/>
</dbReference>
<dbReference type="InterPro" id="IPR000639">
    <property type="entry name" value="Epox_hydrolase-like"/>
</dbReference>
<dbReference type="SUPFAM" id="SSF53474">
    <property type="entry name" value="alpha/beta-Hydrolases"/>
    <property type="match status" value="1"/>
</dbReference>
<name>A0A402B5S9_9CHLR</name>
<evidence type="ECO:0000313" key="4">
    <source>
        <dbReference type="Proteomes" id="UP000287171"/>
    </source>
</evidence>
<dbReference type="GO" id="GO:0016787">
    <property type="term" value="F:hydrolase activity"/>
    <property type="evidence" value="ECO:0007669"/>
    <property type="project" value="UniProtKB-KW"/>
</dbReference>
<dbReference type="InterPro" id="IPR029058">
    <property type="entry name" value="AB_hydrolase_fold"/>
</dbReference>
<dbReference type="InterPro" id="IPR000073">
    <property type="entry name" value="AB_hydrolase_1"/>
</dbReference>
<dbReference type="OrthoDB" id="9773293at2"/>
<sequence>MVGTAETWQHQDIMTNTIRMHYVIEGTGPLIVLLHGFPEYWYSWRFQIPFLANLGYTVVAPDLRGYNDTDKPNRGYDIPTLLRDIVGLIKGLGHEKAIIIGHDWGGVLAWNFAMDYPQMTERLVVLNAPHPGAYLRELRNPQQLRKSWYVFAFQIPWLPEFMLSRNNAAAIGRLIQQSAAHKEAFPPEVLAHYQEAMSKPHALTASINYYRALFNRPFSFLNKQAKKVINVPTLIIWGEQDVALDSALTEGLDQWITNLKIKRIPDSGHWVQQERPELVNQFLAEFLQPTSPNLL</sequence>
<dbReference type="Gene3D" id="3.40.50.1820">
    <property type="entry name" value="alpha/beta hydrolase"/>
    <property type="match status" value="1"/>
</dbReference>
<dbReference type="PRINTS" id="PR00111">
    <property type="entry name" value="ABHYDROLASE"/>
</dbReference>
<dbReference type="Pfam" id="PF00561">
    <property type="entry name" value="Abhydrolase_1"/>
    <property type="match status" value="1"/>
</dbReference>
<dbReference type="PANTHER" id="PTHR43329">
    <property type="entry name" value="EPOXIDE HYDROLASE"/>
    <property type="match status" value="1"/>
</dbReference>
<evidence type="ECO:0000259" key="2">
    <source>
        <dbReference type="Pfam" id="PF00561"/>
    </source>
</evidence>
<protein>
    <submittedName>
        <fullName evidence="3">Epoxide hydrolase</fullName>
    </submittedName>
</protein>